<accession>A0A1I8NJR3</accession>
<dbReference type="Gene3D" id="3.40.390.10">
    <property type="entry name" value="Collagenase (Catalytic Domain)"/>
    <property type="match status" value="1"/>
</dbReference>
<dbReference type="PROSITE" id="PS51885">
    <property type="entry name" value="NEPRILYSIN"/>
    <property type="match status" value="1"/>
</dbReference>
<dbReference type="PANTHER" id="PTHR11733:SF238">
    <property type="entry name" value="FI07649P-RELATED"/>
    <property type="match status" value="1"/>
</dbReference>
<dbReference type="InterPro" id="IPR008753">
    <property type="entry name" value="Peptidase_M13_N"/>
</dbReference>
<evidence type="ECO:0000256" key="7">
    <source>
        <dbReference type="ARBA" id="ARBA00022833"/>
    </source>
</evidence>
<comment type="similarity">
    <text evidence="3">Belongs to the peptidase M13 family.</text>
</comment>
<dbReference type="GO" id="GO:0004222">
    <property type="term" value="F:metalloendopeptidase activity"/>
    <property type="evidence" value="ECO:0007669"/>
    <property type="project" value="InterPro"/>
</dbReference>
<evidence type="ECO:0008006" key="13">
    <source>
        <dbReference type="Google" id="ProtNLM"/>
    </source>
</evidence>
<feature type="domain" description="Peptidase M13 N-terminal" evidence="11">
    <location>
        <begin position="57"/>
        <end position="424"/>
    </location>
</feature>
<keyword evidence="5" id="KW-0479">Metal-binding</keyword>
<dbReference type="RefSeq" id="XP_011290947.2">
    <property type="nucleotide sequence ID" value="XM_011292645.3"/>
</dbReference>
<dbReference type="VEuPathDB" id="VectorBase:MDOMA2_004322"/>
<feature type="signal peptide" evidence="9">
    <location>
        <begin position="1"/>
        <end position="19"/>
    </location>
</feature>
<dbReference type="InterPro" id="IPR018497">
    <property type="entry name" value="Peptidase_M13_C"/>
</dbReference>
<dbReference type="GO" id="GO:0005886">
    <property type="term" value="C:plasma membrane"/>
    <property type="evidence" value="ECO:0007669"/>
    <property type="project" value="UniProtKB-SubCell"/>
</dbReference>
<dbReference type="KEGG" id="mde:105261564"/>
<feature type="chain" id="PRO_5044561802" description="Peptidase family M13" evidence="9">
    <location>
        <begin position="20"/>
        <end position="688"/>
    </location>
</feature>
<evidence type="ECO:0000256" key="5">
    <source>
        <dbReference type="ARBA" id="ARBA00022723"/>
    </source>
</evidence>
<evidence type="ECO:0000256" key="9">
    <source>
        <dbReference type="SAM" id="SignalP"/>
    </source>
</evidence>
<evidence type="ECO:0000259" key="11">
    <source>
        <dbReference type="Pfam" id="PF05649"/>
    </source>
</evidence>
<keyword evidence="4" id="KW-0645">Protease</keyword>
<feature type="domain" description="Peptidase M13 C-terminal" evidence="10">
    <location>
        <begin position="482"/>
        <end position="685"/>
    </location>
</feature>
<dbReference type="EnsemblMetazoa" id="MDOA016278-RA">
    <property type="protein sequence ID" value="MDOA016278-PA"/>
    <property type="gene ID" value="MDOA016278"/>
</dbReference>
<evidence type="ECO:0000259" key="10">
    <source>
        <dbReference type="Pfam" id="PF01431"/>
    </source>
</evidence>
<dbReference type="GO" id="GO:0046872">
    <property type="term" value="F:metal ion binding"/>
    <property type="evidence" value="ECO:0007669"/>
    <property type="project" value="UniProtKB-KW"/>
</dbReference>
<dbReference type="CDD" id="cd08662">
    <property type="entry name" value="M13"/>
    <property type="match status" value="1"/>
</dbReference>
<evidence type="ECO:0000256" key="3">
    <source>
        <dbReference type="ARBA" id="ARBA00007357"/>
    </source>
</evidence>
<dbReference type="SUPFAM" id="SSF55486">
    <property type="entry name" value="Metalloproteases ('zincins'), catalytic domain"/>
    <property type="match status" value="1"/>
</dbReference>
<comment type="subcellular location">
    <subcellularLocation>
        <location evidence="2">Cell membrane</location>
        <topology evidence="2">Single-pass type II membrane protein</topology>
    </subcellularLocation>
</comment>
<evidence type="ECO:0000256" key="6">
    <source>
        <dbReference type="ARBA" id="ARBA00022801"/>
    </source>
</evidence>
<comment type="cofactor">
    <cofactor evidence="1">
        <name>Zn(2+)</name>
        <dbReference type="ChEBI" id="CHEBI:29105"/>
    </cofactor>
</comment>
<organism evidence="12">
    <name type="scientific">Musca domestica</name>
    <name type="common">House fly</name>
    <dbReference type="NCBI Taxonomy" id="7370"/>
    <lineage>
        <taxon>Eukaryota</taxon>
        <taxon>Metazoa</taxon>
        <taxon>Ecdysozoa</taxon>
        <taxon>Arthropoda</taxon>
        <taxon>Hexapoda</taxon>
        <taxon>Insecta</taxon>
        <taxon>Pterygota</taxon>
        <taxon>Neoptera</taxon>
        <taxon>Endopterygota</taxon>
        <taxon>Diptera</taxon>
        <taxon>Brachycera</taxon>
        <taxon>Muscomorpha</taxon>
        <taxon>Muscoidea</taxon>
        <taxon>Muscidae</taxon>
        <taxon>Musca</taxon>
    </lineage>
</organism>
<keyword evidence="7" id="KW-0862">Zinc</keyword>
<evidence type="ECO:0000256" key="8">
    <source>
        <dbReference type="ARBA" id="ARBA00023049"/>
    </source>
</evidence>
<sequence>MFGTLKWILVLLLLRVSVAWTTSIDPFGDINQRYKQQLLRYAKSAEMRNYMDEDVDPCSDFHQFACGHYKRLNPPNYYPYVNNPFESISNALSRKISVVLRDKTSVDTLAEMKVKNFHESCMNVGILKNTYPEKLREIVEEFGKMPALEDDEIWLTYEFDWLKTIAEIARKYDIRIILGFEVKVDTANSRIHRLHLAMQDLPLGSKLIYTQEHHEVYRKMRQDNIAELLRSLLGLDENSSEKIAHEIFDFESVLAMARTDTNSRTFFTKSLRTVDDVHNKYFPHFDVKRMLTILLGYIPTAKIYDLNSFETERIIAAIQTTPKRVVANYIFFNLLEHFIVMKPKMSDELEHLCLMRTKKYFSNIMDDMVYRKYITPQMEQDVQQMWHTIKASFQRSLDSVKLSWMRPLTRHMAKLKLDAMKLEINSHKEDNFDLEFQNITLNKHDLVANLKEICTWKAQQTRTRLGEKPRPHNEAVMSFSPVYILHENLIKVPVAMLQPYYLWSDSYPNALKFATLGFFISHELIHAFDEEGRLFDANGNNRQWWDFYTQEYFIKGTQCFRSQYQEYIYDGRHLSENLSQSENIADNGGIQLAFDAYSDWYHRSRLNIELEMLPRLNYTGKQLFFIAYAQLWCSSTHPMLRNYVTTMDEHVPDRFRVIGPLSNFLEFSKEFSCDLDTPMNPLEKCVIY</sequence>
<dbReference type="Pfam" id="PF01431">
    <property type="entry name" value="Peptidase_M13"/>
    <property type="match status" value="1"/>
</dbReference>
<dbReference type="InterPro" id="IPR024079">
    <property type="entry name" value="MetalloPept_cat_dom_sf"/>
</dbReference>
<dbReference type="Pfam" id="PF05649">
    <property type="entry name" value="Peptidase_M13_N"/>
    <property type="match status" value="1"/>
</dbReference>
<gene>
    <name evidence="12" type="primary">105261564</name>
</gene>
<keyword evidence="8" id="KW-0482">Metalloprotease</keyword>
<keyword evidence="9" id="KW-0732">Signal</keyword>
<dbReference type="PANTHER" id="PTHR11733">
    <property type="entry name" value="ZINC METALLOPROTEASE FAMILY M13 NEPRILYSIN-RELATED"/>
    <property type="match status" value="1"/>
</dbReference>
<dbReference type="InterPro" id="IPR042089">
    <property type="entry name" value="Peptidase_M13_dom_2"/>
</dbReference>
<keyword evidence="6" id="KW-0378">Hydrolase</keyword>
<evidence type="ECO:0000256" key="1">
    <source>
        <dbReference type="ARBA" id="ARBA00001947"/>
    </source>
</evidence>
<proteinExistence type="inferred from homology"/>
<dbReference type="OrthoDB" id="6475849at2759"/>
<reference evidence="12" key="1">
    <citation type="submission" date="2020-05" db="UniProtKB">
        <authorList>
            <consortium name="EnsemblMetazoa"/>
        </authorList>
    </citation>
    <scope>IDENTIFICATION</scope>
    <source>
        <strain evidence="12">Aabys</strain>
    </source>
</reference>
<dbReference type="VEuPathDB" id="VectorBase:MDOA016278"/>
<dbReference type="InterPro" id="IPR000718">
    <property type="entry name" value="Peptidase_M13"/>
</dbReference>
<name>A0A1I8NJR3_MUSDO</name>
<evidence type="ECO:0000313" key="12">
    <source>
        <dbReference type="EnsemblMetazoa" id="MDOA016278-PA"/>
    </source>
</evidence>
<evidence type="ECO:0000256" key="2">
    <source>
        <dbReference type="ARBA" id="ARBA00004401"/>
    </source>
</evidence>
<evidence type="ECO:0000256" key="4">
    <source>
        <dbReference type="ARBA" id="ARBA00022670"/>
    </source>
</evidence>
<dbReference type="GO" id="GO:0016485">
    <property type="term" value="P:protein processing"/>
    <property type="evidence" value="ECO:0007669"/>
    <property type="project" value="TreeGrafter"/>
</dbReference>
<protein>
    <recommendedName>
        <fullName evidence="13">Peptidase family M13</fullName>
    </recommendedName>
</protein>
<dbReference type="AlphaFoldDB" id="A0A1I8NJR3"/>
<dbReference type="Gene3D" id="1.10.1380.10">
    <property type="entry name" value="Neutral endopeptidase , domain2"/>
    <property type="match status" value="1"/>
</dbReference>
<dbReference type="PRINTS" id="PR00786">
    <property type="entry name" value="NEPRILYSIN"/>
</dbReference>